<dbReference type="Pfam" id="PF00551">
    <property type="entry name" value="Formyl_trans_N"/>
    <property type="match status" value="1"/>
</dbReference>
<dbReference type="PANTHER" id="PTHR11138">
    <property type="entry name" value="METHIONYL-TRNA FORMYLTRANSFERASE"/>
    <property type="match status" value="1"/>
</dbReference>
<organism evidence="2 3">
    <name type="scientific">Psychrosphaera haliotis</name>
    <dbReference type="NCBI Taxonomy" id="555083"/>
    <lineage>
        <taxon>Bacteria</taxon>
        <taxon>Pseudomonadati</taxon>
        <taxon>Pseudomonadota</taxon>
        <taxon>Gammaproteobacteria</taxon>
        <taxon>Alteromonadales</taxon>
        <taxon>Pseudoalteromonadaceae</taxon>
        <taxon>Psychrosphaera</taxon>
    </lineage>
</organism>
<dbReference type="EMBL" id="WOCD01000003">
    <property type="protein sequence ID" value="MUH72428.1"/>
    <property type="molecule type" value="Genomic_DNA"/>
</dbReference>
<dbReference type="Gene3D" id="3.40.50.12230">
    <property type="match status" value="1"/>
</dbReference>
<keyword evidence="2" id="KW-0808">Transferase</keyword>
<dbReference type="PANTHER" id="PTHR11138:SF5">
    <property type="entry name" value="METHIONYL-TRNA FORMYLTRANSFERASE, MITOCHONDRIAL"/>
    <property type="match status" value="1"/>
</dbReference>
<dbReference type="CDD" id="cd08653">
    <property type="entry name" value="FMT_core_like_3"/>
    <property type="match status" value="1"/>
</dbReference>
<dbReference type="InterPro" id="IPR036477">
    <property type="entry name" value="Formyl_transf_N_sf"/>
</dbReference>
<dbReference type="RefSeq" id="WP_155695608.1">
    <property type="nucleotide sequence ID" value="NZ_WOCD01000003.1"/>
</dbReference>
<comment type="caution">
    <text evidence="2">The sequence shown here is derived from an EMBL/GenBank/DDBJ whole genome shotgun (WGS) entry which is preliminary data.</text>
</comment>
<evidence type="ECO:0000313" key="2">
    <source>
        <dbReference type="EMBL" id="MUH72428.1"/>
    </source>
</evidence>
<dbReference type="Proteomes" id="UP000439994">
    <property type="component" value="Unassembled WGS sequence"/>
</dbReference>
<dbReference type="SUPFAM" id="SSF53328">
    <property type="entry name" value="Formyltransferase"/>
    <property type="match status" value="1"/>
</dbReference>
<feature type="domain" description="Formyl transferase N-terminal" evidence="1">
    <location>
        <begin position="81"/>
        <end position="182"/>
    </location>
</feature>
<sequence length="260" mass="29037">MLNIIVLTNMDVSAHYALSLLLPAINNHNVHIFKSSKVGGTKNLPKELVELGQFESRLLQSSDFKSSPLHSATLLDNINTPEGFKQVSKLKPDVILSIRFGKILKNPIIKLPKLGVLNLHSGLLPEFKGVMATFWGMLNTNEKQVESKVGLKNDLIGATIHSIDDASIDTGKIISRIPVEIERSSSYWWNVLNVYKYSVPELVKAVQSIENGRKLNGSPQKDEGDYFSYPTEESMLAFYKKGFKLFEPSDLSDFLNETLS</sequence>
<evidence type="ECO:0000259" key="1">
    <source>
        <dbReference type="Pfam" id="PF00551"/>
    </source>
</evidence>
<dbReference type="InterPro" id="IPR002376">
    <property type="entry name" value="Formyl_transf_N"/>
</dbReference>
<evidence type="ECO:0000313" key="3">
    <source>
        <dbReference type="Proteomes" id="UP000439994"/>
    </source>
</evidence>
<reference evidence="2 3" key="1">
    <citation type="submission" date="2019-11" db="EMBL/GenBank/DDBJ databases">
        <title>P. haliotis isolates from Z. marina roots.</title>
        <authorList>
            <person name="Cohen M."/>
            <person name="Jospin G."/>
            <person name="Eisen J.A."/>
            <person name="Coil D.A."/>
        </authorList>
    </citation>
    <scope>NUCLEOTIDE SEQUENCE [LARGE SCALE GENOMIC DNA]</scope>
    <source>
        <strain evidence="2 3">UCD-MCMsp1aY</strain>
    </source>
</reference>
<accession>A0A6N8F850</accession>
<proteinExistence type="predicted"/>
<name>A0A6N8F850_9GAMM</name>
<keyword evidence="3" id="KW-1185">Reference proteome</keyword>
<dbReference type="OrthoDB" id="467573at2"/>
<dbReference type="GO" id="GO:0004479">
    <property type="term" value="F:methionyl-tRNA formyltransferase activity"/>
    <property type="evidence" value="ECO:0007669"/>
    <property type="project" value="TreeGrafter"/>
</dbReference>
<dbReference type="GO" id="GO:0005829">
    <property type="term" value="C:cytosol"/>
    <property type="evidence" value="ECO:0007669"/>
    <property type="project" value="TreeGrafter"/>
</dbReference>
<dbReference type="AlphaFoldDB" id="A0A6N8F850"/>
<gene>
    <name evidence="2" type="ORF">GNP35_07995</name>
</gene>
<protein>
    <submittedName>
        <fullName evidence="2">Formyl transferase</fullName>
    </submittedName>
</protein>